<dbReference type="RefSeq" id="WP_090807801.1">
    <property type="nucleotide sequence ID" value="NZ_FNKX01000002.1"/>
</dbReference>
<feature type="chain" id="PRO_5011621600" description="DUF4148 domain-containing protein" evidence="2">
    <location>
        <begin position="23"/>
        <end position="93"/>
    </location>
</feature>
<dbReference type="EMBL" id="FNKX01000002">
    <property type="protein sequence ID" value="SDR50345.1"/>
    <property type="molecule type" value="Genomic_DNA"/>
</dbReference>
<dbReference type="AlphaFoldDB" id="A0A1H1JKZ9"/>
<dbReference type="Pfam" id="PF13663">
    <property type="entry name" value="DUF4148"/>
    <property type="match status" value="1"/>
</dbReference>
<protein>
    <recommendedName>
        <fullName evidence="5">DUF4148 domain-containing protein</fullName>
    </recommendedName>
</protein>
<proteinExistence type="predicted"/>
<sequence length="93" mass="9951">MKVLIAHAILATTIAIPALSSAQPLTRSEVEANVIQAEQNGTLHQSKLHYPDESSPRQAHANNDYGSGPVVNSQSGHRLSFATPSDNAIFSHH</sequence>
<organism evidence="3 4">
    <name type="scientific">Paraburkholderia tuberum</name>
    <dbReference type="NCBI Taxonomy" id="157910"/>
    <lineage>
        <taxon>Bacteria</taxon>
        <taxon>Pseudomonadati</taxon>
        <taxon>Pseudomonadota</taxon>
        <taxon>Betaproteobacteria</taxon>
        <taxon>Burkholderiales</taxon>
        <taxon>Burkholderiaceae</taxon>
        <taxon>Paraburkholderia</taxon>
    </lineage>
</organism>
<feature type="region of interest" description="Disordered" evidence="1">
    <location>
        <begin position="40"/>
        <end position="93"/>
    </location>
</feature>
<evidence type="ECO:0000256" key="2">
    <source>
        <dbReference type="SAM" id="SignalP"/>
    </source>
</evidence>
<evidence type="ECO:0000256" key="1">
    <source>
        <dbReference type="SAM" id="MobiDB-lite"/>
    </source>
</evidence>
<evidence type="ECO:0008006" key="5">
    <source>
        <dbReference type="Google" id="ProtNLM"/>
    </source>
</evidence>
<keyword evidence="2" id="KW-0732">Signal</keyword>
<dbReference type="Proteomes" id="UP000199365">
    <property type="component" value="Unassembled WGS sequence"/>
</dbReference>
<evidence type="ECO:0000313" key="4">
    <source>
        <dbReference type="Proteomes" id="UP000199365"/>
    </source>
</evidence>
<feature type="signal peptide" evidence="2">
    <location>
        <begin position="1"/>
        <end position="22"/>
    </location>
</feature>
<keyword evidence="4" id="KW-1185">Reference proteome</keyword>
<accession>A0A1H1JKZ9</accession>
<feature type="compositionally biased region" description="Polar residues" evidence="1">
    <location>
        <begin position="56"/>
        <end position="93"/>
    </location>
</feature>
<gene>
    <name evidence="3" type="ORF">SAMN05445850_5043</name>
</gene>
<reference evidence="4" key="1">
    <citation type="submission" date="2016-10" db="EMBL/GenBank/DDBJ databases">
        <authorList>
            <person name="Varghese N."/>
            <person name="Submissions S."/>
        </authorList>
    </citation>
    <scope>NUCLEOTIDE SEQUENCE [LARGE SCALE GENOMIC DNA]</scope>
    <source>
        <strain evidence="4">DUS833</strain>
    </source>
</reference>
<evidence type="ECO:0000313" key="3">
    <source>
        <dbReference type="EMBL" id="SDR50345.1"/>
    </source>
</evidence>
<dbReference type="InterPro" id="IPR025421">
    <property type="entry name" value="DUF4148"/>
</dbReference>
<name>A0A1H1JKZ9_9BURK</name>